<accession>A0A399CYV3</accession>
<dbReference type="OrthoDB" id="307112at2"/>
<comment type="caution">
    <text evidence="1">The sequence shown here is derived from an EMBL/GenBank/DDBJ whole genome shotgun (WGS) entry which is preliminary data.</text>
</comment>
<gene>
    <name evidence="1" type="ORF">D1164_18915</name>
</gene>
<evidence type="ECO:0000313" key="2">
    <source>
        <dbReference type="Proteomes" id="UP000266441"/>
    </source>
</evidence>
<dbReference type="Proteomes" id="UP000266441">
    <property type="component" value="Unassembled WGS sequence"/>
</dbReference>
<evidence type="ECO:0000313" key="1">
    <source>
        <dbReference type="EMBL" id="RIH63672.1"/>
    </source>
</evidence>
<organism evidence="1 2">
    <name type="scientific">Mariniphaga sediminis</name>
    <dbReference type="NCBI Taxonomy" id="1628158"/>
    <lineage>
        <taxon>Bacteria</taxon>
        <taxon>Pseudomonadati</taxon>
        <taxon>Bacteroidota</taxon>
        <taxon>Bacteroidia</taxon>
        <taxon>Marinilabiliales</taxon>
        <taxon>Prolixibacteraceae</taxon>
        <taxon>Mariniphaga</taxon>
    </lineage>
</organism>
<dbReference type="AlphaFoldDB" id="A0A399CYV3"/>
<proteinExistence type="predicted"/>
<sequence>MDKITNTSNQNLNRAYRIIDELRIYETWENLNSTCNLVGSVKTGLLMNHLDIDFHTYSKKFSIEKSFKAIAEISKNPKIKEVIYKNLLDKEDMCLEWHLLYEENPERIWTIDIIHIKNESPYAGMIERVTDKISAVLSEPLKKKILNIKWESEQGTEKIPGIEIYQAVIDDGVETFEAFEIWRKNRQHAEISLWEPTL</sequence>
<dbReference type="EMBL" id="QWET01000018">
    <property type="protein sequence ID" value="RIH63672.1"/>
    <property type="molecule type" value="Genomic_DNA"/>
</dbReference>
<protein>
    <submittedName>
        <fullName evidence="1">Phosphoglycerate mutase family protein</fullName>
    </submittedName>
</protein>
<reference evidence="1 2" key="1">
    <citation type="journal article" date="2015" name="Int. J. Syst. Evol. Microbiol.">
        <title>Mariniphaga sediminis sp. nov., isolated from coastal sediment.</title>
        <authorList>
            <person name="Wang F.Q."/>
            <person name="Shen Q.Y."/>
            <person name="Chen G.J."/>
            <person name="Du Z.J."/>
        </authorList>
    </citation>
    <scope>NUCLEOTIDE SEQUENCE [LARGE SCALE GENOMIC DNA]</scope>
    <source>
        <strain evidence="1 2">SY21</strain>
    </source>
</reference>
<keyword evidence="2" id="KW-1185">Reference proteome</keyword>
<name>A0A399CYV3_9BACT</name>